<dbReference type="Pfam" id="PF02171">
    <property type="entry name" value="Piwi"/>
    <property type="match status" value="1"/>
</dbReference>
<dbReference type="eggNOG" id="KOG1041">
    <property type="taxonomic scope" value="Eukaryota"/>
</dbReference>
<dbReference type="Pfam" id="PF16488">
    <property type="entry name" value="ArgoL2"/>
    <property type="match status" value="1"/>
</dbReference>
<dbReference type="InterPro" id="IPR032472">
    <property type="entry name" value="ArgoL2"/>
</dbReference>
<dbReference type="SUPFAM" id="SSF53098">
    <property type="entry name" value="Ribonuclease H-like"/>
    <property type="match status" value="1"/>
</dbReference>
<dbReference type="InterPro" id="IPR003100">
    <property type="entry name" value="PAZ_dom"/>
</dbReference>
<evidence type="ECO:0000259" key="3">
    <source>
        <dbReference type="PROSITE" id="PS50821"/>
    </source>
</evidence>
<dbReference type="STRING" id="227321.Q5BD61"/>
<reference evidence="6" key="2">
    <citation type="journal article" date="2009" name="Fungal Genet. Biol.">
        <title>The 2008 update of the Aspergillus nidulans genome annotation: a community effort.</title>
        <authorList>
            <person name="Wortman J.R."/>
            <person name="Gilsenan J.M."/>
            <person name="Joardar V."/>
            <person name="Deegan J."/>
            <person name="Clutterbuck J."/>
            <person name="Andersen M.R."/>
            <person name="Archer D."/>
            <person name="Bencina M."/>
            <person name="Braus G."/>
            <person name="Coutinho P."/>
            <person name="von Dohren H."/>
            <person name="Doonan J."/>
            <person name="Driessen A.J."/>
            <person name="Durek P."/>
            <person name="Espeso E."/>
            <person name="Fekete E."/>
            <person name="Flipphi M."/>
            <person name="Estrada C.G."/>
            <person name="Geysens S."/>
            <person name="Goldman G."/>
            <person name="de Groot P.W."/>
            <person name="Hansen K."/>
            <person name="Harris S.D."/>
            <person name="Heinekamp T."/>
            <person name="Helmstaedt K."/>
            <person name="Henrissat B."/>
            <person name="Hofmann G."/>
            <person name="Homan T."/>
            <person name="Horio T."/>
            <person name="Horiuchi H."/>
            <person name="James S."/>
            <person name="Jones M."/>
            <person name="Karaffa L."/>
            <person name="Karanyi Z."/>
            <person name="Kato M."/>
            <person name="Keller N."/>
            <person name="Kelly D.E."/>
            <person name="Kiel J.A."/>
            <person name="Kim J.M."/>
            <person name="van der Klei I.J."/>
            <person name="Klis F.M."/>
            <person name="Kovalchuk A."/>
            <person name="Krasevec N."/>
            <person name="Kubicek C.P."/>
            <person name="Liu B."/>
            <person name="Maccabe A."/>
            <person name="Meyer V."/>
            <person name="Mirabito P."/>
            <person name="Miskei M."/>
            <person name="Mos M."/>
            <person name="Mullins J."/>
            <person name="Nelson D.R."/>
            <person name="Nielsen J."/>
            <person name="Oakley B.R."/>
            <person name="Osmani S.A."/>
            <person name="Pakula T."/>
            <person name="Paszewski A."/>
            <person name="Paulsen I."/>
            <person name="Pilsyk S."/>
            <person name="Pocsi I."/>
            <person name="Punt P.J."/>
            <person name="Ram A.F."/>
            <person name="Ren Q."/>
            <person name="Robellet X."/>
            <person name="Robson G."/>
            <person name="Seiboth B."/>
            <person name="van Solingen P."/>
            <person name="Specht T."/>
            <person name="Sun J."/>
            <person name="Taheri-Talesh N."/>
            <person name="Takeshita N."/>
            <person name="Ussery D."/>
            <person name="vanKuyk P.A."/>
            <person name="Visser H."/>
            <person name="van de Vondervoort P.J."/>
            <person name="de Vries R.P."/>
            <person name="Walton J."/>
            <person name="Xiang X."/>
            <person name="Xiong Y."/>
            <person name="Zeng A.P."/>
            <person name="Brandt B.W."/>
            <person name="Cornell M.J."/>
            <person name="van den Hondel C.A."/>
            <person name="Visser J."/>
            <person name="Oliver S.G."/>
            <person name="Turner G."/>
        </authorList>
    </citation>
    <scope>GENOME REANNOTATION</scope>
    <source>
        <strain evidence="6">FGSC A4 / ATCC 38163 / CBS 112.46 / NRRL 194 / M139</strain>
    </source>
</reference>
<dbReference type="Gene3D" id="3.30.420.10">
    <property type="entry name" value="Ribonuclease H-like superfamily/Ribonuclease H"/>
    <property type="match status" value="1"/>
</dbReference>
<dbReference type="FunFam" id="3.30.420.10:FF:000297">
    <property type="entry name" value="Argonaut-like protein"/>
    <property type="match status" value="1"/>
</dbReference>
<accession>C8VMQ3</accession>
<feature type="region of interest" description="Disordered" evidence="2">
    <location>
        <begin position="1"/>
        <end position="100"/>
    </location>
</feature>
<accession>Q5BD61</accession>
<dbReference type="Pfam" id="PF08699">
    <property type="entry name" value="ArgoL1"/>
    <property type="match status" value="1"/>
</dbReference>
<feature type="compositionally biased region" description="Gly residues" evidence="2">
    <location>
        <begin position="53"/>
        <end position="74"/>
    </location>
</feature>
<dbReference type="PANTHER" id="PTHR22891">
    <property type="entry name" value="EUKARYOTIC TRANSLATION INITIATION FACTOR 2C"/>
    <property type="match status" value="1"/>
</dbReference>
<dbReference type="InterPro" id="IPR014811">
    <property type="entry name" value="ArgoL1"/>
</dbReference>
<dbReference type="OrthoDB" id="10252740at2759"/>
<dbReference type="PROSITE" id="PS50822">
    <property type="entry name" value="PIWI"/>
    <property type="match status" value="1"/>
</dbReference>
<dbReference type="InterPro" id="IPR036397">
    <property type="entry name" value="RNaseH_sf"/>
</dbReference>
<dbReference type="Gene3D" id="3.40.50.2300">
    <property type="match status" value="1"/>
</dbReference>
<sequence length="1019" mass="112532">MSSAGGSPQRGSRGRGNDRGRGRGLFHGDRGRGRGGGRGLFNDLPHRPAPGDPGRGGSRGRAGRGGRGGGGGLDQGPPIYLPPDGAPQPNVKVTQTENSQAAALVKKEKTAGYPERPGYGTQGHPIQLFANYLELKSSGKSLFRYHINIDGGGRKPSSRKAKQIICLLLEDHFSPFRHSIVTDYRSNLISHLEILDHEQPSVKYNVTYRSEKEDEPRDTSETYRITCKFTGRLDPADLLNYLTSSNAASMLQEKAEILQALNIVLGHHPKSTGSIASVGTNKHYAIHDNAAEKFDLGAGLEALRGYFVSVRAATARLLVNIQVKYVACYQDGPLYQVIREFQCANGRNVYALKRFLGRLRVEVTHIKRKNKRGEYIPRIKTITNLATPQDGTQDGNKCKDAPKVKFIGAGPNDVSFFLDDPEQGKGSKKAGPKPSGTYITVAEFFKEYYRIQVDPDMPVVNVGSIAKPSYLPVEVCDVLSGQPAKTKLSSNQTRQMLNFAVRSPAQNAHSIVTKGTQILGLRDPTAATLVDFGIQTNPNLITVPGRVLAPPTVYYKDEKSKDKEIAPMSGSWNMKSIRFSTSSNLQSWACILITAGPKQHFQSPDDLEDCLYRFTKKLREVGVNANPPVFKVRVQVTKENAETVIDAEIRKILHQHRPKLILTILPFNDTALYNCIKRACDVRHGVRNINVLAEQFCKRNEQYFANVGLKFNLKLGGVNQVVRPSQLGIIGEGKTMLIGIDVTHPSPGSAKGAPSVAAMVASVDSSLGQWPAEIRIQKEARKEMVDALDSMLKAHLRRWAANHKAAYPENIIVYRDGVSEGQYDHVTDEELPLLKNACKNIYPAPDTARNLPRFSIIIVGKRHHTRFYPTLQEDADRFNNPVNGTVVDRGITEARNWDFFLQAHTALKGTARPAHYYTVWDEIFLRQKVIPPAKNAADMLEAMTHHMCYLFGRATKAVSICPPAYYADLVCTRARCYLSSAFEPSTPSGSVIGAEDSTVKVANDDVLIHPNVRDTMFYI</sequence>
<comment type="similarity">
    <text evidence="1">Belongs to the argonaute family.</text>
</comment>
<gene>
    <name evidence="5" type="ORF">ANIA_01519</name>
</gene>
<protein>
    <submittedName>
        <fullName evidence="5">RNA interference and gene silencing protein (Qde2), putative (AFU_orthologue AFUA_8G05280)</fullName>
    </submittedName>
</protein>
<evidence type="ECO:0000313" key="5">
    <source>
        <dbReference type="EMBL" id="CBF85033.1"/>
    </source>
</evidence>
<dbReference type="GO" id="GO:0003727">
    <property type="term" value="F:single-stranded RNA binding"/>
    <property type="evidence" value="ECO:0000318"/>
    <property type="project" value="GO_Central"/>
</dbReference>
<dbReference type="VEuPathDB" id="FungiDB:AN1519"/>
<keyword evidence="6" id="KW-1185">Reference proteome</keyword>
<dbReference type="CDD" id="cd04657">
    <property type="entry name" value="Piwi_ago-like"/>
    <property type="match status" value="1"/>
</dbReference>
<dbReference type="Gene3D" id="2.170.260.10">
    <property type="entry name" value="paz domain"/>
    <property type="match status" value="1"/>
</dbReference>
<dbReference type="CDD" id="cd02846">
    <property type="entry name" value="PAZ_argonaute_like"/>
    <property type="match status" value="1"/>
</dbReference>
<dbReference type="GeneID" id="2874578"/>
<feature type="compositionally biased region" description="Basic and acidic residues" evidence="2">
    <location>
        <begin position="15"/>
        <end position="32"/>
    </location>
</feature>
<dbReference type="EMBL" id="BN001307">
    <property type="protein sequence ID" value="CBF85033.1"/>
    <property type="molecule type" value="Genomic_DNA"/>
</dbReference>
<dbReference type="SMART" id="SM00949">
    <property type="entry name" value="PAZ"/>
    <property type="match status" value="1"/>
</dbReference>
<proteinExistence type="inferred from homology"/>
<reference evidence="6" key="1">
    <citation type="journal article" date="2005" name="Nature">
        <title>Sequencing of Aspergillus nidulans and comparative analysis with A. fumigatus and A. oryzae.</title>
        <authorList>
            <person name="Galagan J.E."/>
            <person name="Calvo S.E."/>
            <person name="Cuomo C."/>
            <person name="Ma L.J."/>
            <person name="Wortman J.R."/>
            <person name="Batzoglou S."/>
            <person name="Lee S.I."/>
            <person name="Basturkmen M."/>
            <person name="Spevak C.C."/>
            <person name="Clutterbuck J."/>
            <person name="Kapitonov V."/>
            <person name="Jurka J."/>
            <person name="Scazzocchio C."/>
            <person name="Farman M."/>
            <person name="Butler J."/>
            <person name="Purcell S."/>
            <person name="Harris S."/>
            <person name="Braus G.H."/>
            <person name="Draht O."/>
            <person name="Busch S."/>
            <person name="D'Enfert C."/>
            <person name="Bouchier C."/>
            <person name="Goldman G.H."/>
            <person name="Bell-Pedersen D."/>
            <person name="Griffiths-Jones S."/>
            <person name="Doonan J.H."/>
            <person name="Yu J."/>
            <person name="Vienken K."/>
            <person name="Pain A."/>
            <person name="Freitag M."/>
            <person name="Selker E.U."/>
            <person name="Archer D.B."/>
            <person name="Penalva M.A."/>
            <person name="Oakley B.R."/>
            <person name="Momany M."/>
            <person name="Tanaka T."/>
            <person name="Kumagai T."/>
            <person name="Asai K."/>
            <person name="Machida M."/>
            <person name="Nierman W.C."/>
            <person name="Denning D.W."/>
            <person name="Caddick M."/>
            <person name="Hynes M."/>
            <person name="Paoletti M."/>
            <person name="Fischer R."/>
            <person name="Miller B."/>
            <person name="Dyer P."/>
            <person name="Sachs M.S."/>
            <person name="Osmani S.A."/>
            <person name="Birren B.W."/>
        </authorList>
    </citation>
    <scope>NUCLEOTIDE SEQUENCE [LARGE SCALE GENOMIC DNA]</scope>
    <source>
        <strain evidence="6">FGSC A4 / ATCC 38163 / CBS 112.46 / NRRL 194 / M139</strain>
    </source>
</reference>
<dbReference type="InterPro" id="IPR036085">
    <property type="entry name" value="PAZ_dom_sf"/>
</dbReference>
<evidence type="ECO:0000259" key="4">
    <source>
        <dbReference type="PROSITE" id="PS50822"/>
    </source>
</evidence>
<dbReference type="Proteomes" id="UP000000560">
    <property type="component" value="Chromosome VII"/>
</dbReference>
<dbReference type="RefSeq" id="XP_659123.1">
    <property type="nucleotide sequence ID" value="XM_654031.2"/>
</dbReference>
<dbReference type="SMART" id="SM01163">
    <property type="entry name" value="DUF1785"/>
    <property type="match status" value="1"/>
</dbReference>
<evidence type="ECO:0000256" key="1">
    <source>
        <dbReference type="RuleBase" id="RU361178"/>
    </source>
</evidence>
<dbReference type="InterPro" id="IPR032474">
    <property type="entry name" value="Argonaute_N"/>
</dbReference>
<dbReference type="AlphaFoldDB" id="Q5BD61"/>
<dbReference type="Pfam" id="PF02170">
    <property type="entry name" value="PAZ"/>
    <property type="match status" value="1"/>
</dbReference>
<dbReference type="Pfam" id="PF16486">
    <property type="entry name" value="ArgoN"/>
    <property type="match status" value="1"/>
</dbReference>
<evidence type="ECO:0000256" key="2">
    <source>
        <dbReference type="SAM" id="MobiDB-lite"/>
    </source>
</evidence>
<feature type="compositionally biased region" description="Polar residues" evidence="2">
    <location>
        <begin position="91"/>
        <end position="100"/>
    </location>
</feature>
<dbReference type="GO" id="GO:0004521">
    <property type="term" value="F:RNA endonuclease activity"/>
    <property type="evidence" value="ECO:0000318"/>
    <property type="project" value="GO_Central"/>
</dbReference>
<organism evidence="5 6">
    <name type="scientific">Emericella nidulans (strain FGSC A4 / ATCC 38163 / CBS 112.46 / NRRL 194 / M139)</name>
    <name type="common">Aspergillus nidulans</name>
    <dbReference type="NCBI Taxonomy" id="227321"/>
    <lineage>
        <taxon>Eukaryota</taxon>
        <taxon>Fungi</taxon>
        <taxon>Dikarya</taxon>
        <taxon>Ascomycota</taxon>
        <taxon>Pezizomycotina</taxon>
        <taxon>Eurotiomycetes</taxon>
        <taxon>Eurotiomycetidae</taxon>
        <taxon>Eurotiales</taxon>
        <taxon>Aspergillaceae</taxon>
        <taxon>Aspergillus</taxon>
        <taxon>Aspergillus subgen. Nidulantes</taxon>
    </lineage>
</organism>
<dbReference type="InterPro" id="IPR003165">
    <property type="entry name" value="Piwi"/>
</dbReference>
<dbReference type="InterPro" id="IPR012337">
    <property type="entry name" value="RNaseH-like_sf"/>
</dbReference>
<dbReference type="HOGENOM" id="CLU_004544_4_1_1"/>
<dbReference type="PROSITE" id="PS50821">
    <property type="entry name" value="PAZ"/>
    <property type="match status" value="1"/>
</dbReference>
<dbReference type="SUPFAM" id="SSF101690">
    <property type="entry name" value="PAZ domain"/>
    <property type="match status" value="1"/>
</dbReference>
<dbReference type="SMR" id="Q5BD61"/>
<feature type="compositionally biased region" description="Low complexity" evidence="2">
    <location>
        <begin position="1"/>
        <end position="11"/>
    </location>
</feature>
<dbReference type="InParanoid" id="Q5BD61"/>
<name>Q5BD61_EMENI</name>
<feature type="domain" description="PAZ" evidence="3">
    <location>
        <begin position="381"/>
        <end position="480"/>
    </location>
</feature>
<evidence type="ECO:0000313" key="6">
    <source>
        <dbReference type="Proteomes" id="UP000000560"/>
    </source>
</evidence>
<dbReference type="InterPro" id="IPR045246">
    <property type="entry name" value="Piwi_ago-like"/>
</dbReference>
<dbReference type="SMART" id="SM00950">
    <property type="entry name" value="Piwi"/>
    <property type="match status" value="1"/>
</dbReference>
<dbReference type="GO" id="GO:0005634">
    <property type="term" value="C:nucleus"/>
    <property type="evidence" value="ECO:0000318"/>
    <property type="project" value="GO_Central"/>
</dbReference>
<dbReference type="OMA" id="RVRITHI"/>
<feature type="domain" description="Piwi" evidence="4">
    <location>
        <begin position="660"/>
        <end position="979"/>
    </location>
</feature>
<dbReference type="GO" id="GO:0005737">
    <property type="term" value="C:cytoplasm"/>
    <property type="evidence" value="ECO:0000318"/>
    <property type="project" value="GO_Central"/>
</dbReference>
<dbReference type="GO" id="GO:0031047">
    <property type="term" value="P:regulatory ncRNA-mediated gene silencing"/>
    <property type="evidence" value="ECO:0000315"/>
    <property type="project" value="AspGD"/>
</dbReference>
<dbReference type="KEGG" id="ani:ANIA_01519"/>